<comment type="caution">
    <text evidence="1">The sequence shown here is derived from an EMBL/GenBank/DDBJ whole genome shotgun (WGS) entry which is preliminary data.</text>
</comment>
<protein>
    <submittedName>
        <fullName evidence="1">Uncharacterized protein</fullName>
    </submittedName>
</protein>
<sequence>MAPIQFKKSPPPSAQTLVSSKDARILVRETMRISANLASAAPPCSIQTGSCESRQGLKFSVADEGFVDSSLRVLCCEQIDGRRWKYVAEETAGSGRMRKSSIRTIGLHAPQAPVNDMISFVRSYVLPEGFPDSVTPSYMPYMTWRALKHFFGGAMGVFTTQTLLNSVGLSRERSTSGAVAINWILKDGAGRVGKMLFARQGKKFDHDLKQLRFAGDLLMELGAGVELATAAVPHLFLPLACAANVTKNVAAVASTSTRTPIYKAFAKGENIGDVTAKGECVGNIADLLGTGLSILISKRHPSLLTTFALLSCGYVFSSFQEVKSVVLHTMNWARFTVAVESFLKTGHVPSLKEGNSRENIFSFPWSNDRPIVLGPRFKDAFQDPASFLAIEPLFEKERYIITYNPLKGNVYALLKDQAKSDDIIKAAFHAHVLLHFICSSNENQVSRSVSDESNLDRSLSAHLMPTYVDYEAQIAESCKIVSTSYGFFKRESVEQGWMMSESLLNPGRARLFLENFDLRQSFFVIMYLWQCPLYYPGKQAPPKIFKRRYWKVRDVTENLRKIAVVMDLRGMNSTQF</sequence>
<evidence type="ECO:0000313" key="2">
    <source>
        <dbReference type="Proteomes" id="UP001234297"/>
    </source>
</evidence>
<keyword evidence="2" id="KW-1185">Reference proteome</keyword>
<reference evidence="1 2" key="1">
    <citation type="journal article" date="2022" name="Hortic Res">
        <title>A haplotype resolved chromosomal level avocado genome allows analysis of novel avocado genes.</title>
        <authorList>
            <person name="Nath O."/>
            <person name="Fletcher S.J."/>
            <person name="Hayward A."/>
            <person name="Shaw L.M."/>
            <person name="Masouleh A.K."/>
            <person name="Furtado A."/>
            <person name="Henry R.J."/>
            <person name="Mitter N."/>
        </authorList>
    </citation>
    <scope>NUCLEOTIDE SEQUENCE [LARGE SCALE GENOMIC DNA]</scope>
    <source>
        <strain evidence="2">cv. Hass</strain>
    </source>
</reference>
<dbReference type="EMBL" id="CM056819">
    <property type="protein sequence ID" value="KAJ8625386.1"/>
    <property type="molecule type" value="Genomic_DNA"/>
</dbReference>
<name>A0ACC2KWY0_PERAE</name>
<evidence type="ECO:0000313" key="1">
    <source>
        <dbReference type="EMBL" id="KAJ8625386.1"/>
    </source>
</evidence>
<dbReference type="Proteomes" id="UP001234297">
    <property type="component" value="Chromosome 11"/>
</dbReference>
<organism evidence="1 2">
    <name type="scientific">Persea americana</name>
    <name type="common">Avocado</name>
    <dbReference type="NCBI Taxonomy" id="3435"/>
    <lineage>
        <taxon>Eukaryota</taxon>
        <taxon>Viridiplantae</taxon>
        <taxon>Streptophyta</taxon>
        <taxon>Embryophyta</taxon>
        <taxon>Tracheophyta</taxon>
        <taxon>Spermatophyta</taxon>
        <taxon>Magnoliopsida</taxon>
        <taxon>Magnoliidae</taxon>
        <taxon>Laurales</taxon>
        <taxon>Lauraceae</taxon>
        <taxon>Persea</taxon>
    </lineage>
</organism>
<gene>
    <name evidence="1" type="ORF">MRB53_033916</name>
</gene>
<accession>A0ACC2KWY0</accession>
<proteinExistence type="predicted"/>